<proteinExistence type="predicted"/>
<keyword evidence="2" id="KW-1133">Transmembrane helix</keyword>
<sequence length="354" mass="39046">MAKDAPLVSTSLATVPIESALFGTFLLLSAISIYAMIKADGRDTPRYGHAVNSVSSASLARTFKRPAFIVAIALLITVTGHWICTFMRLFLAILHSEDPLVFYATLSEPTEVIKTGFLMASLVLGDSMIIYRLWVVWDRRWAIVIFPLLSVTGLVVAGIGITYQFAIFPEGHDVFASEAGRWITSDTVLTLCTNVYCSVLIAWRIWNMSKGSSPFAVTGKVNVVTKSLIVFIESAALYAIWTILFLATYQSRTNMQFFVVDCWPVMAGISFMSINARIFLSMEANNKPKHGSGSIPSNPRYLAPYTAHSEAMVGHNNYPLNPIDPVAVTISHIVENDQDHPSTRKGELWGSDHD</sequence>
<name>A0A9P7RYH3_9AGAR</name>
<evidence type="ECO:0000313" key="4">
    <source>
        <dbReference type="Proteomes" id="UP001049176"/>
    </source>
</evidence>
<dbReference type="Proteomes" id="UP001049176">
    <property type="component" value="Chromosome 5"/>
</dbReference>
<reference evidence="3" key="1">
    <citation type="journal article" date="2021" name="Genome Biol. Evol.">
        <title>The assembled and annotated genome of the fairy-ring fungus Marasmius oreades.</title>
        <authorList>
            <person name="Hiltunen M."/>
            <person name="Ament-Velasquez S.L."/>
            <person name="Johannesson H."/>
        </authorList>
    </citation>
    <scope>NUCLEOTIDE SEQUENCE</scope>
    <source>
        <strain evidence="3">03SP1</strain>
    </source>
</reference>
<dbReference type="EMBL" id="CM032185">
    <property type="protein sequence ID" value="KAG7091793.1"/>
    <property type="molecule type" value="Genomic_DNA"/>
</dbReference>
<gene>
    <name evidence="3" type="ORF">E1B28_008197</name>
</gene>
<evidence type="ECO:0000313" key="3">
    <source>
        <dbReference type="EMBL" id="KAG7091793.1"/>
    </source>
</evidence>
<feature type="transmembrane region" description="Helical" evidence="2">
    <location>
        <begin position="141"/>
        <end position="167"/>
    </location>
</feature>
<accession>A0A9P7RYH3</accession>
<feature type="region of interest" description="Disordered" evidence="1">
    <location>
        <begin position="335"/>
        <end position="354"/>
    </location>
</feature>
<keyword evidence="2" id="KW-0472">Membrane</keyword>
<dbReference type="RefSeq" id="XP_043008263.1">
    <property type="nucleotide sequence ID" value="XM_043152980.1"/>
</dbReference>
<dbReference type="AlphaFoldDB" id="A0A9P7RYH3"/>
<feature type="transmembrane region" description="Helical" evidence="2">
    <location>
        <begin position="20"/>
        <end position="37"/>
    </location>
</feature>
<dbReference type="GeneID" id="66077273"/>
<feature type="transmembrane region" description="Helical" evidence="2">
    <location>
        <begin position="115"/>
        <end position="134"/>
    </location>
</feature>
<feature type="transmembrane region" description="Helical" evidence="2">
    <location>
        <begin position="187"/>
        <end position="206"/>
    </location>
</feature>
<evidence type="ECO:0000256" key="1">
    <source>
        <dbReference type="SAM" id="MobiDB-lite"/>
    </source>
</evidence>
<comment type="caution">
    <text evidence="3">The sequence shown here is derived from an EMBL/GenBank/DDBJ whole genome shotgun (WGS) entry which is preliminary data.</text>
</comment>
<feature type="transmembrane region" description="Helical" evidence="2">
    <location>
        <begin position="255"/>
        <end position="280"/>
    </location>
</feature>
<feature type="transmembrane region" description="Helical" evidence="2">
    <location>
        <begin position="68"/>
        <end position="95"/>
    </location>
</feature>
<keyword evidence="4" id="KW-1185">Reference proteome</keyword>
<protein>
    <submittedName>
        <fullName evidence="3">Uncharacterized protein</fullName>
    </submittedName>
</protein>
<keyword evidence="2" id="KW-0812">Transmembrane</keyword>
<dbReference type="KEGG" id="more:E1B28_008197"/>
<evidence type="ECO:0000256" key="2">
    <source>
        <dbReference type="SAM" id="Phobius"/>
    </source>
</evidence>
<organism evidence="3 4">
    <name type="scientific">Marasmius oreades</name>
    <name type="common">fairy-ring Marasmius</name>
    <dbReference type="NCBI Taxonomy" id="181124"/>
    <lineage>
        <taxon>Eukaryota</taxon>
        <taxon>Fungi</taxon>
        <taxon>Dikarya</taxon>
        <taxon>Basidiomycota</taxon>
        <taxon>Agaricomycotina</taxon>
        <taxon>Agaricomycetes</taxon>
        <taxon>Agaricomycetidae</taxon>
        <taxon>Agaricales</taxon>
        <taxon>Marasmiineae</taxon>
        <taxon>Marasmiaceae</taxon>
        <taxon>Marasmius</taxon>
    </lineage>
</organism>
<dbReference type="OrthoDB" id="3250682at2759"/>
<feature type="transmembrane region" description="Helical" evidence="2">
    <location>
        <begin position="227"/>
        <end position="249"/>
    </location>
</feature>